<dbReference type="GO" id="GO:0007155">
    <property type="term" value="P:cell adhesion"/>
    <property type="evidence" value="ECO:0007669"/>
    <property type="project" value="InterPro"/>
</dbReference>
<accession>A0A4Y6PWT9</accession>
<feature type="region of interest" description="Disordered" evidence="2">
    <location>
        <begin position="1"/>
        <end position="58"/>
    </location>
</feature>
<evidence type="ECO:0000256" key="1">
    <source>
        <dbReference type="ARBA" id="ARBA00022729"/>
    </source>
</evidence>
<dbReference type="OrthoDB" id="9811471at2"/>
<evidence type="ECO:0000313" key="5">
    <source>
        <dbReference type="Proteomes" id="UP000315995"/>
    </source>
</evidence>
<dbReference type="PANTHER" id="PTHR42678:SF34">
    <property type="entry name" value="OS04G0183300 PROTEIN"/>
    <property type="match status" value="1"/>
</dbReference>
<accession>A0A5B8Y896</accession>
<dbReference type="AlphaFoldDB" id="A0A4Y6PWT9"/>
<organism evidence="4 5">
    <name type="scientific">Persicimonas caeni</name>
    <dbReference type="NCBI Taxonomy" id="2292766"/>
    <lineage>
        <taxon>Bacteria</taxon>
        <taxon>Deltaproteobacteria</taxon>
        <taxon>Bradymonadales</taxon>
        <taxon>Bradymonadaceae</taxon>
        <taxon>Persicimonas</taxon>
    </lineage>
</organism>
<dbReference type="InterPro" id="IPR003367">
    <property type="entry name" value="Thrombospondin_3-like_rpt"/>
</dbReference>
<dbReference type="InterPro" id="IPR036928">
    <property type="entry name" value="AS_sf"/>
</dbReference>
<keyword evidence="5" id="KW-1185">Reference proteome</keyword>
<gene>
    <name evidence="4" type="ORF">FIV42_18205</name>
</gene>
<dbReference type="Proteomes" id="UP000315995">
    <property type="component" value="Chromosome"/>
</dbReference>
<dbReference type="GO" id="GO:0005509">
    <property type="term" value="F:calcium ion binding"/>
    <property type="evidence" value="ECO:0007669"/>
    <property type="project" value="InterPro"/>
</dbReference>
<dbReference type="Gene3D" id="4.10.1080.10">
    <property type="entry name" value="TSP type-3 repeat"/>
    <property type="match status" value="2"/>
</dbReference>
<dbReference type="SUPFAM" id="SSF103647">
    <property type="entry name" value="TSP type-3 repeat"/>
    <property type="match status" value="1"/>
</dbReference>
<evidence type="ECO:0000259" key="3">
    <source>
        <dbReference type="Pfam" id="PF01425"/>
    </source>
</evidence>
<dbReference type="InterPro" id="IPR023631">
    <property type="entry name" value="Amidase_dom"/>
</dbReference>
<dbReference type="Pfam" id="PF02412">
    <property type="entry name" value="TSP_3"/>
    <property type="match status" value="3"/>
</dbReference>
<evidence type="ECO:0000256" key="2">
    <source>
        <dbReference type="SAM" id="MobiDB-lite"/>
    </source>
</evidence>
<dbReference type="InterPro" id="IPR028974">
    <property type="entry name" value="TSP_type-3_rpt"/>
</dbReference>
<dbReference type="EMBL" id="CP041186">
    <property type="protein sequence ID" value="QDG52599.1"/>
    <property type="molecule type" value="Genomic_DNA"/>
</dbReference>
<keyword evidence="1" id="KW-0732">Signal</keyword>
<dbReference type="PANTHER" id="PTHR42678">
    <property type="entry name" value="AMIDASE"/>
    <property type="match status" value="1"/>
</dbReference>
<name>A0A4Y6PWT9_PERCE</name>
<feature type="compositionally biased region" description="Basic and acidic residues" evidence="2">
    <location>
        <begin position="42"/>
        <end position="51"/>
    </location>
</feature>
<evidence type="ECO:0000313" key="4">
    <source>
        <dbReference type="EMBL" id="QDG52599.1"/>
    </source>
</evidence>
<dbReference type="SUPFAM" id="SSF75304">
    <property type="entry name" value="Amidase signature (AS) enzymes"/>
    <property type="match status" value="1"/>
</dbReference>
<protein>
    <recommendedName>
        <fullName evidence="3">Amidase domain-containing protein</fullName>
    </recommendedName>
</protein>
<dbReference type="Gene3D" id="3.90.1300.10">
    <property type="entry name" value="Amidase signature (AS) domain"/>
    <property type="match status" value="1"/>
</dbReference>
<dbReference type="Pfam" id="PF01425">
    <property type="entry name" value="Amidase"/>
    <property type="match status" value="1"/>
</dbReference>
<sequence>MPLQSGRACVDSAQMGDPDGDSDGAHDDCDNCPDLANPDQADSDHDGRGDLCDGDIDGDGIANDEDTCRGVFDPSQQDSDSDGLGDVCDACPLFEGSGDDGDGDTVARCLDNCPATANTDQADADADGVGDACDNCPNTPNAGQADVCAEPGEPDNFRVEEATVADIHRAIRTGEATCSQITDAYLQRIARFDLDVSEGAPINAFVMLNESLREQASALDEAFEASGELTGPLHCVPFVIKTNFDSTDTTTTNGSFALADTWAPDDGFAVAQMRERGALLVGSTGMDEFARGIHGIGGRHGKTGNAYDTDLNSGGSSAGSGAAVAASFAVGGTGTDNCGSLSIAAAYGGLVTMRSTFGLVSLDGVFPSGRLDTVAGPLARSVRDMALFLDAMAMRNSDDPLHTSSLWRRPASFTEHLDPDGLQGRRIGVLRQLSGRASKRYREPFEGGDASTHKAWTRALGDLERLGAEIVENVHIPSFSSRRYGGGLVVDVNAYLKTVDSPVDNFEQLCRTRALSRFVYDSIGECLEDAECRSDNPWGGLHDGAEAYERNRSRVERAMDDLELDALVLPADAYGAANRLATKSNCILPATSGLPAMVVPAGLSSDTPRLPVGLMFIGRAFDEPTLIEIGYAYEQGTGWRRPPTLASNTSPDDVPRLDLAQANALRRRIARAAFDEVLADGGKFDLSASRFRTIARRVLEDAGADYLLGGTE</sequence>
<reference evidence="4 5" key="1">
    <citation type="submission" date="2019-06" db="EMBL/GenBank/DDBJ databases">
        <title>Persicimonas caeni gen. nov., sp. nov., a predatory bacterium isolated from solar saltern.</title>
        <authorList>
            <person name="Wang S."/>
        </authorList>
    </citation>
    <scope>NUCLEOTIDE SEQUENCE [LARGE SCALE GENOMIC DNA]</scope>
    <source>
        <strain evidence="4 5">YN101</strain>
    </source>
</reference>
<dbReference type="RefSeq" id="WP_141199066.1">
    <property type="nucleotide sequence ID" value="NZ_CP041186.1"/>
</dbReference>
<feature type="domain" description="Amidase" evidence="3">
    <location>
        <begin position="181"/>
        <end position="626"/>
    </location>
</feature>
<proteinExistence type="predicted"/>